<evidence type="ECO:0000313" key="1">
    <source>
        <dbReference type="EMBL" id="KMQ91714.1"/>
    </source>
</evidence>
<gene>
    <name evidence="1" type="ORF">RF55_8380</name>
</gene>
<organism evidence="1 2">
    <name type="scientific">Lasius niger</name>
    <name type="common">Black garden ant</name>
    <dbReference type="NCBI Taxonomy" id="67767"/>
    <lineage>
        <taxon>Eukaryota</taxon>
        <taxon>Metazoa</taxon>
        <taxon>Ecdysozoa</taxon>
        <taxon>Arthropoda</taxon>
        <taxon>Hexapoda</taxon>
        <taxon>Insecta</taxon>
        <taxon>Pterygota</taxon>
        <taxon>Neoptera</taxon>
        <taxon>Endopterygota</taxon>
        <taxon>Hymenoptera</taxon>
        <taxon>Apocrita</taxon>
        <taxon>Aculeata</taxon>
        <taxon>Formicoidea</taxon>
        <taxon>Formicidae</taxon>
        <taxon>Formicinae</taxon>
        <taxon>Lasius</taxon>
        <taxon>Lasius</taxon>
    </lineage>
</organism>
<dbReference type="OrthoDB" id="741027at2759"/>
<name>A0A0J7KN92_LASNI</name>
<reference evidence="1 2" key="1">
    <citation type="submission" date="2015-04" db="EMBL/GenBank/DDBJ databases">
        <title>Lasius niger genome sequencing.</title>
        <authorList>
            <person name="Konorov E.A."/>
            <person name="Nikitin M.A."/>
            <person name="Kirill M.V."/>
            <person name="Chang P."/>
        </authorList>
    </citation>
    <scope>NUCLEOTIDE SEQUENCE [LARGE SCALE GENOMIC DNA]</scope>
    <source>
        <tissue evidence="1">Whole</tissue>
    </source>
</reference>
<sequence length="80" mass="9041">MIKGIPDYARPKVWCPQEDYHLPEDGISMSIASAFSNPTGEKSKIAIYHSTGVTREDSGTFVLQSFETMVIDAKYHRYIN</sequence>
<accession>A0A0J7KN92</accession>
<protein>
    <submittedName>
        <fullName evidence="1">Protein ndrg3-like isoform x2 protein</fullName>
    </submittedName>
</protein>
<keyword evidence="2" id="KW-1185">Reference proteome</keyword>
<dbReference type="AlphaFoldDB" id="A0A0J7KN92"/>
<dbReference type="PaxDb" id="67767-A0A0J7KN92"/>
<dbReference type="Proteomes" id="UP000036403">
    <property type="component" value="Unassembled WGS sequence"/>
</dbReference>
<dbReference type="EMBL" id="LBMM01005209">
    <property type="protein sequence ID" value="KMQ91714.1"/>
    <property type="molecule type" value="Genomic_DNA"/>
</dbReference>
<comment type="caution">
    <text evidence="1">The sequence shown here is derived from an EMBL/GenBank/DDBJ whole genome shotgun (WGS) entry which is preliminary data.</text>
</comment>
<proteinExistence type="predicted"/>
<evidence type="ECO:0000313" key="2">
    <source>
        <dbReference type="Proteomes" id="UP000036403"/>
    </source>
</evidence>